<keyword evidence="3" id="KW-1185">Reference proteome</keyword>
<dbReference type="OrthoDB" id="4715924at2"/>
<comment type="caution">
    <text evidence="2">The sequence shown here is derived from an EMBL/GenBank/DDBJ whole genome shotgun (WGS) entry which is preliminary data.</text>
</comment>
<organism evidence="2 3">
    <name type="scientific">Aeromicrobium terrae</name>
    <dbReference type="NCBI Taxonomy" id="2498846"/>
    <lineage>
        <taxon>Bacteria</taxon>
        <taxon>Bacillati</taxon>
        <taxon>Actinomycetota</taxon>
        <taxon>Actinomycetes</taxon>
        <taxon>Propionibacteriales</taxon>
        <taxon>Nocardioidaceae</taxon>
        <taxon>Aeromicrobium</taxon>
    </lineage>
</organism>
<feature type="transmembrane region" description="Helical" evidence="1">
    <location>
        <begin position="29"/>
        <end position="47"/>
    </location>
</feature>
<dbReference type="RefSeq" id="WP_147685266.1">
    <property type="nucleotide sequence ID" value="NZ_VDUX01000003.1"/>
</dbReference>
<proteinExistence type="predicted"/>
<dbReference type="Proteomes" id="UP000321571">
    <property type="component" value="Unassembled WGS sequence"/>
</dbReference>
<name>A0A5C8NH23_9ACTN</name>
<feature type="transmembrane region" description="Helical" evidence="1">
    <location>
        <begin position="128"/>
        <end position="150"/>
    </location>
</feature>
<evidence type="ECO:0000313" key="2">
    <source>
        <dbReference type="EMBL" id="TXL61194.1"/>
    </source>
</evidence>
<feature type="transmembrane region" description="Helical" evidence="1">
    <location>
        <begin position="176"/>
        <end position="196"/>
    </location>
</feature>
<feature type="transmembrane region" description="Helical" evidence="1">
    <location>
        <begin position="54"/>
        <end position="76"/>
    </location>
</feature>
<dbReference type="EMBL" id="VDUX01000003">
    <property type="protein sequence ID" value="TXL61194.1"/>
    <property type="molecule type" value="Genomic_DNA"/>
</dbReference>
<evidence type="ECO:0000256" key="1">
    <source>
        <dbReference type="SAM" id="Phobius"/>
    </source>
</evidence>
<reference evidence="2 3" key="1">
    <citation type="submission" date="2019-06" db="EMBL/GenBank/DDBJ databases">
        <title>Aeromicrobium sp. nov., isolated from a maize field.</title>
        <authorList>
            <person name="Lin S.-Y."/>
            <person name="Tsai C.-F."/>
            <person name="Young C.-C."/>
        </authorList>
    </citation>
    <scope>NUCLEOTIDE SEQUENCE [LARGE SCALE GENOMIC DNA]</scope>
    <source>
        <strain evidence="2 3">CC-CFT486</strain>
    </source>
</reference>
<evidence type="ECO:0000313" key="3">
    <source>
        <dbReference type="Proteomes" id="UP000321571"/>
    </source>
</evidence>
<protein>
    <submittedName>
        <fullName evidence="2">Uncharacterized protein</fullName>
    </submittedName>
</protein>
<keyword evidence="1" id="KW-1133">Transmembrane helix</keyword>
<dbReference type="AlphaFoldDB" id="A0A5C8NH23"/>
<gene>
    <name evidence="2" type="ORF">FHP06_07080</name>
</gene>
<keyword evidence="1" id="KW-0812">Transmembrane</keyword>
<sequence length="236" mass="24705">MILLTLLLATLGTADLVRPEDRASTRAEAARGAVAGVLTLVLLVWGLDLGAASWALVPIGLVVLAAWMALTPVGIVRTDRPWPVAGLIAVALAALAVPQPGIGDDGWLVRWYDDLELAALQGVDVEHFVLAAACFVFLVESANIIVRLMLIGTGPSVIATEKTLQGGRILGPIERIFILAMALGGHYGALSAVVAAKGILRFPEISRDTPGGSRAEYVLVGSFVSWATALVFVPLL</sequence>
<accession>A0A5C8NH23</accession>
<feature type="transmembrane region" description="Helical" evidence="1">
    <location>
        <begin position="82"/>
        <end position="102"/>
    </location>
</feature>
<feature type="transmembrane region" description="Helical" evidence="1">
    <location>
        <begin position="217"/>
        <end position="235"/>
    </location>
</feature>
<keyword evidence="1" id="KW-0472">Membrane</keyword>